<dbReference type="InterPro" id="IPR045340">
    <property type="entry name" value="DUF6533"/>
</dbReference>
<keyword evidence="1" id="KW-0472">Membrane</keyword>
<evidence type="ECO:0000313" key="3">
    <source>
        <dbReference type="EMBL" id="EPT04758.1"/>
    </source>
</evidence>
<evidence type="ECO:0000256" key="1">
    <source>
        <dbReference type="SAM" id="Phobius"/>
    </source>
</evidence>
<keyword evidence="1" id="KW-1133">Transmembrane helix</keyword>
<accession>S8EKQ2</accession>
<feature type="transmembrane region" description="Helical" evidence="1">
    <location>
        <begin position="58"/>
        <end position="75"/>
    </location>
</feature>
<keyword evidence="1" id="KW-0812">Transmembrane</keyword>
<protein>
    <recommendedName>
        <fullName evidence="2">DUF6533 domain-containing protein</fullName>
    </recommendedName>
</protein>
<dbReference type="Proteomes" id="UP000015241">
    <property type="component" value="Unassembled WGS sequence"/>
</dbReference>
<feature type="transmembrane region" description="Helical" evidence="1">
    <location>
        <begin position="120"/>
        <end position="139"/>
    </location>
</feature>
<feature type="domain" description="DUF6533" evidence="2">
    <location>
        <begin position="22"/>
        <end position="67"/>
    </location>
</feature>
<dbReference type="Pfam" id="PF20151">
    <property type="entry name" value="DUF6533"/>
    <property type="match status" value="1"/>
</dbReference>
<proteinExistence type="predicted"/>
<reference evidence="3 4" key="1">
    <citation type="journal article" date="2012" name="Science">
        <title>The Paleozoic origin of enzymatic lignin decomposition reconstructed from 31 fungal genomes.</title>
        <authorList>
            <person name="Floudas D."/>
            <person name="Binder M."/>
            <person name="Riley R."/>
            <person name="Barry K."/>
            <person name="Blanchette R.A."/>
            <person name="Henrissat B."/>
            <person name="Martinez A.T."/>
            <person name="Otillar R."/>
            <person name="Spatafora J.W."/>
            <person name="Yadav J.S."/>
            <person name="Aerts A."/>
            <person name="Benoit I."/>
            <person name="Boyd A."/>
            <person name="Carlson A."/>
            <person name="Copeland A."/>
            <person name="Coutinho P.M."/>
            <person name="de Vries R.P."/>
            <person name="Ferreira P."/>
            <person name="Findley K."/>
            <person name="Foster B."/>
            <person name="Gaskell J."/>
            <person name="Glotzer D."/>
            <person name="Gorecki P."/>
            <person name="Heitman J."/>
            <person name="Hesse C."/>
            <person name="Hori C."/>
            <person name="Igarashi K."/>
            <person name="Jurgens J.A."/>
            <person name="Kallen N."/>
            <person name="Kersten P."/>
            <person name="Kohler A."/>
            <person name="Kuees U."/>
            <person name="Kumar T.K.A."/>
            <person name="Kuo A."/>
            <person name="LaButti K."/>
            <person name="Larrondo L.F."/>
            <person name="Lindquist E."/>
            <person name="Ling A."/>
            <person name="Lombard V."/>
            <person name="Lucas S."/>
            <person name="Lundell T."/>
            <person name="Martin R."/>
            <person name="McLaughlin D.J."/>
            <person name="Morgenstern I."/>
            <person name="Morin E."/>
            <person name="Murat C."/>
            <person name="Nagy L.G."/>
            <person name="Nolan M."/>
            <person name="Ohm R.A."/>
            <person name="Patyshakuliyeva A."/>
            <person name="Rokas A."/>
            <person name="Ruiz-Duenas F.J."/>
            <person name="Sabat G."/>
            <person name="Salamov A."/>
            <person name="Samejima M."/>
            <person name="Schmutz J."/>
            <person name="Slot J.C."/>
            <person name="St John F."/>
            <person name="Stenlid J."/>
            <person name="Sun H."/>
            <person name="Sun S."/>
            <person name="Syed K."/>
            <person name="Tsang A."/>
            <person name="Wiebenga A."/>
            <person name="Young D."/>
            <person name="Pisabarro A."/>
            <person name="Eastwood D.C."/>
            <person name="Martin F."/>
            <person name="Cullen D."/>
            <person name="Grigoriev I.V."/>
            <person name="Hibbett D.S."/>
        </authorList>
    </citation>
    <scope>NUCLEOTIDE SEQUENCE</scope>
    <source>
        <strain evidence="4">FP-58527</strain>
    </source>
</reference>
<dbReference type="OrthoDB" id="2797003at2759"/>
<name>S8EKQ2_FOMSC</name>
<dbReference type="STRING" id="743788.S8EKQ2"/>
<gene>
    <name evidence="3" type="ORF">FOMPIDRAFT_110467</name>
</gene>
<dbReference type="EMBL" id="KE504125">
    <property type="protein sequence ID" value="EPT04758.1"/>
    <property type="molecule type" value="Genomic_DNA"/>
</dbReference>
<dbReference type="InParanoid" id="S8EKQ2"/>
<feature type="transmembrane region" description="Helical" evidence="1">
    <location>
        <begin position="95"/>
        <end position="113"/>
    </location>
</feature>
<keyword evidence="4" id="KW-1185">Reference proteome</keyword>
<evidence type="ECO:0000313" key="4">
    <source>
        <dbReference type="Proteomes" id="UP000015241"/>
    </source>
</evidence>
<sequence length="276" mass="30478">MADAQEEEDIITALSQQRVGICCMVAASVVLLYDYTVTLHREIELFWLKPRLTSASTMYALARAVTFAYVIVALLGDPTSWTVARCKGELLTSDILVLVAYTIWAVMSAFRVYALAQRRWTLASLTLLLGVVPVAMNAVQALGEYTFCLQDNSKDLALTDRPSITGASHNARLTLAASIRFGGLTLHENSLLLLCKTFIIYLKAPTSFLDSFMTPIILIFVPRFMLDLQESSTGLAIYGSDVIEITPRPRLLTASSGVCNAYERGVMRRTENGTWC</sequence>
<organism evidence="3 4">
    <name type="scientific">Fomitopsis schrenkii</name>
    <name type="common">Brown rot fungus</name>
    <dbReference type="NCBI Taxonomy" id="2126942"/>
    <lineage>
        <taxon>Eukaryota</taxon>
        <taxon>Fungi</taxon>
        <taxon>Dikarya</taxon>
        <taxon>Basidiomycota</taxon>
        <taxon>Agaricomycotina</taxon>
        <taxon>Agaricomycetes</taxon>
        <taxon>Polyporales</taxon>
        <taxon>Fomitopsis</taxon>
    </lineage>
</organism>
<dbReference type="AlphaFoldDB" id="S8EKQ2"/>
<feature type="transmembrane region" description="Helical" evidence="1">
    <location>
        <begin position="198"/>
        <end position="221"/>
    </location>
</feature>
<dbReference type="HOGENOM" id="CLU_1008441_0_0_1"/>
<evidence type="ECO:0000259" key="2">
    <source>
        <dbReference type="Pfam" id="PF20151"/>
    </source>
</evidence>
<feature type="transmembrane region" description="Helical" evidence="1">
    <location>
        <begin position="18"/>
        <end position="37"/>
    </location>
</feature>